<keyword evidence="12" id="KW-0808">Transferase</keyword>
<dbReference type="SUPFAM" id="SSF56112">
    <property type="entry name" value="Protein kinase-like (PK-like)"/>
    <property type="match status" value="1"/>
</dbReference>
<dbReference type="InterPro" id="IPR046959">
    <property type="entry name" value="PRK1-6/SRF4-like"/>
</dbReference>
<evidence type="ECO:0000313" key="12">
    <source>
        <dbReference type="RefSeq" id="XP_008808190.2"/>
    </source>
</evidence>
<evidence type="ECO:0000256" key="3">
    <source>
        <dbReference type="ARBA" id="ARBA00022614"/>
    </source>
</evidence>
<dbReference type="GO" id="GO:0004672">
    <property type="term" value="F:protein kinase activity"/>
    <property type="evidence" value="ECO:0007669"/>
    <property type="project" value="InterPro"/>
</dbReference>
<evidence type="ECO:0000256" key="6">
    <source>
        <dbReference type="ARBA" id="ARBA00022737"/>
    </source>
</evidence>
<dbReference type="InterPro" id="IPR001245">
    <property type="entry name" value="Ser-Thr/Tyr_kinase_cat_dom"/>
</dbReference>
<accession>A0A8B7CWR5</accession>
<evidence type="ECO:0000256" key="1">
    <source>
        <dbReference type="ARBA" id="ARBA00004167"/>
    </source>
</evidence>
<keyword evidence="8 9" id="KW-0472">Membrane</keyword>
<dbReference type="InterPro" id="IPR011009">
    <property type="entry name" value="Kinase-like_dom_sf"/>
</dbReference>
<dbReference type="OrthoDB" id="248923at2759"/>
<feature type="transmembrane region" description="Helical" evidence="9">
    <location>
        <begin position="205"/>
        <end position="225"/>
    </location>
</feature>
<name>A0A8B7CWR5_PHODC</name>
<keyword evidence="7 9" id="KW-1133">Transmembrane helix</keyword>
<dbReference type="Gene3D" id="3.80.10.10">
    <property type="entry name" value="Ribonuclease Inhibitor"/>
    <property type="match status" value="1"/>
</dbReference>
<dbReference type="Gene3D" id="1.10.510.10">
    <property type="entry name" value="Transferase(Phosphotransferase) domain 1"/>
    <property type="match status" value="1"/>
</dbReference>
<protein>
    <submittedName>
        <fullName evidence="12">Probable inactive receptor kinase At2g26730</fullName>
    </submittedName>
</protein>
<dbReference type="Pfam" id="PF07714">
    <property type="entry name" value="PK_Tyr_Ser-Thr"/>
    <property type="match status" value="1"/>
</dbReference>
<dbReference type="Gene3D" id="3.30.200.20">
    <property type="entry name" value="Phosphorylase Kinase, domain 1"/>
    <property type="match status" value="1"/>
</dbReference>
<evidence type="ECO:0000256" key="9">
    <source>
        <dbReference type="SAM" id="Phobius"/>
    </source>
</evidence>
<dbReference type="RefSeq" id="XP_008808190.2">
    <property type="nucleotide sequence ID" value="XM_008809968.2"/>
</dbReference>
<dbReference type="PROSITE" id="PS51450">
    <property type="entry name" value="LRR"/>
    <property type="match status" value="1"/>
</dbReference>
<dbReference type="GO" id="GO:0005524">
    <property type="term" value="F:ATP binding"/>
    <property type="evidence" value="ECO:0007669"/>
    <property type="project" value="InterPro"/>
</dbReference>
<keyword evidence="6" id="KW-0677">Repeat</keyword>
<dbReference type="FunFam" id="3.80.10.10:FF:000722">
    <property type="entry name" value="Leucine-rich repeat receptor-like protein kinase"/>
    <property type="match status" value="1"/>
</dbReference>
<dbReference type="InterPro" id="IPR032675">
    <property type="entry name" value="LRR_dom_sf"/>
</dbReference>
<keyword evidence="12" id="KW-0675">Receptor</keyword>
<keyword evidence="4 9" id="KW-0812">Transmembrane</keyword>
<dbReference type="KEGG" id="pda:103720324"/>
<keyword evidence="5" id="KW-0732">Signal</keyword>
<dbReference type="GeneID" id="103720324"/>
<evidence type="ECO:0000259" key="10">
    <source>
        <dbReference type="PROSITE" id="PS50011"/>
    </source>
</evidence>
<evidence type="ECO:0000256" key="4">
    <source>
        <dbReference type="ARBA" id="ARBA00022692"/>
    </source>
</evidence>
<dbReference type="PANTHER" id="PTHR48007:SF43">
    <property type="entry name" value="POLLEN RECEPTOR-LIKE KINASE 4"/>
    <property type="match status" value="1"/>
</dbReference>
<dbReference type="GO" id="GO:0016020">
    <property type="term" value="C:membrane"/>
    <property type="evidence" value="ECO:0007669"/>
    <property type="project" value="UniProtKB-SubCell"/>
</dbReference>
<keyword evidence="11" id="KW-1185">Reference proteome</keyword>
<evidence type="ECO:0000256" key="5">
    <source>
        <dbReference type="ARBA" id="ARBA00022729"/>
    </source>
</evidence>
<evidence type="ECO:0000256" key="7">
    <source>
        <dbReference type="ARBA" id="ARBA00022989"/>
    </source>
</evidence>
<evidence type="ECO:0000256" key="2">
    <source>
        <dbReference type="ARBA" id="ARBA00022553"/>
    </source>
</evidence>
<dbReference type="InterPro" id="IPR001611">
    <property type="entry name" value="Leu-rich_rpt"/>
</dbReference>
<evidence type="ECO:0000256" key="8">
    <source>
        <dbReference type="ARBA" id="ARBA00023136"/>
    </source>
</evidence>
<keyword evidence="3" id="KW-0433">Leucine-rich repeat</keyword>
<feature type="domain" description="Protein kinase" evidence="10">
    <location>
        <begin position="288"/>
        <end position="561"/>
    </location>
</feature>
<dbReference type="PANTHER" id="PTHR48007">
    <property type="entry name" value="LEUCINE-RICH REPEAT RECEPTOR-LIKE PROTEIN KINASE PXC1"/>
    <property type="match status" value="1"/>
</dbReference>
<reference evidence="12" key="1">
    <citation type="submission" date="2025-08" db="UniProtKB">
        <authorList>
            <consortium name="RefSeq"/>
        </authorList>
    </citation>
    <scope>IDENTIFICATION</scope>
    <source>
        <tissue evidence="12">Young leaves</tissue>
    </source>
</reference>
<dbReference type="AlphaFoldDB" id="A0A8B7CWR5"/>
<dbReference type="Proteomes" id="UP000228380">
    <property type="component" value="Unplaced"/>
</dbReference>
<proteinExistence type="predicted"/>
<keyword evidence="2" id="KW-0597">Phosphoprotein</keyword>
<sequence length="585" mass="65461">MVMEQQALLAFRQAFRRLLHEPSWNGPHCLLNSSAWRGISCLNNRVTAIDLPDFDLSGQLDDPLVLANLTELTILSFRNNSIYGDMLEFSFNLKLTSIDFSMNKLSGPIYDSLQYLDRLESLQLDHNMLNGEIPPLNQSSLKALNLSYNNLTGQIPRTATLQAFNESSYLHNPGLCGEPGPIPCQDIEVNNRPETKRSLFSDGPIVAVFILLDIIALIFLARSIFVRCMKPKESKEVKEKSFEVEFSGLDVNRDGLASEEEREVVKEVKREITFVRDVGGFDLDSLLKATAEGLGRGSFGTSYKSILPDARVIVVKRLRELSPLSSEEFSKQMRALGAMEHANLLPLLGFHYSENEKLLFFNFAQNGNLFDRIHGGKGPNRIPFKWSSRLSAAHGVAQAMEYLHRNTKGSIPHGNLRSTNVLLDEKDVALVCDYGLISLFPPSLAVRRMVSYKSPDYKQLGKISEKTDVWSYGCLLLELLTGKISAYTAPEGIEGVELCRWIHRAVREEWTAEVFDAEILVERCAGKGMIRLLEIALSCIEMSPDKRPEMGEVVREVEGIIASDFDTKEDSTGRDISTAAGYSHT</sequence>
<comment type="subcellular location">
    <subcellularLocation>
        <location evidence="1">Membrane</location>
        <topology evidence="1">Single-pass membrane protein</topology>
    </subcellularLocation>
</comment>
<organism evidence="11 12">
    <name type="scientific">Phoenix dactylifera</name>
    <name type="common">Date palm</name>
    <dbReference type="NCBI Taxonomy" id="42345"/>
    <lineage>
        <taxon>Eukaryota</taxon>
        <taxon>Viridiplantae</taxon>
        <taxon>Streptophyta</taxon>
        <taxon>Embryophyta</taxon>
        <taxon>Tracheophyta</taxon>
        <taxon>Spermatophyta</taxon>
        <taxon>Magnoliopsida</taxon>
        <taxon>Liliopsida</taxon>
        <taxon>Arecaceae</taxon>
        <taxon>Coryphoideae</taxon>
        <taxon>Phoeniceae</taxon>
        <taxon>Phoenix</taxon>
    </lineage>
</organism>
<keyword evidence="12" id="KW-0418">Kinase</keyword>
<dbReference type="PROSITE" id="PS50011">
    <property type="entry name" value="PROTEIN_KINASE_DOM"/>
    <property type="match status" value="1"/>
</dbReference>
<dbReference type="InterPro" id="IPR000719">
    <property type="entry name" value="Prot_kinase_dom"/>
</dbReference>
<evidence type="ECO:0000313" key="11">
    <source>
        <dbReference type="Proteomes" id="UP000228380"/>
    </source>
</evidence>
<gene>
    <name evidence="12" type="primary">LOC103720324</name>
</gene>
<dbReference type="SUPFAM" id="SSF52058">
    <property type="entry name" value="L domain-like"/>
    <property type="match status" value="1"/>
</dbReference>
<dbReference type="Pfam" id="PF00560">
    <property type="entry name" value="LRR_1"/>
    <property type="match status" value="1"/>
</dbReference>